<dbReference type="Proteomes" id="UP000435323">
    <property type="component" value="Unassembled WGS sequence"/>
</dbReference>
<comment type="caution">
    <text evidence="2">The sequence shown here is derived from an EMBL/GenBank/DDBJ whole genome shotgun (WGS) entry which is preliminary data.</text>
</comment>
<dbReference type="AlphaFoldDB" id="A0A6N3YTU2"/>
<dbReference type="EMBL" id="WOBO01000001">
    <property type="protein sequence ID" value="MUK43789.1"/>
    <property type="molecule type" value="Genomic_DNA"/>
</dbReference>
<keyword evidence="1" id="KW-0732">Signal</keyword>
<evidence type="ECO:0000313" key="3">
    <source>
        <dbReference type="Proteomes" id="UP000435323"/>
    </source>
</evidence>
<name>A0A6N3YTU2_ALIFS</name>
<accession>A0A6N3YTU2</accession>
<organism evidence="2 3">
    <name type="scientific">Aliivibrio fischeri</name>
    <name type="common">Vibrio fischeri</name>
    <dbReference type="NCBI Taxonomy" id="668"/>
    <lineage>
        <taxon>Bacteria</taxon>
        <taxon>Pseudomonadati</taxon>
        <taxon>Pseudomonadota</taxon>
        <taxon>Gammaproteobacteria</taxon>
        <taxon>Vibrionales</taxon>
        <taxon>Vibrionaceae</taxon>
        <taxon>Aliivibrio</taxon>
    </lineage>
</organism>
<sequence length="326" mass="35437">MKLSILALSTTAILSSAVNAEPIVSVNSNEIVISTKTGSPVYTQILDENKAKFNQELSYLPNGYFNSSTIVTCSASCVLNVDLKEGVDDALVKVSAPSSGDTILDIKNDDSGTEDPDILWKETFDHVMAEYDLDSNAQASLLPNYPANFISSFYLPASVTVQDITDQSPTSSYPNQYIPENGQSSDILHGGDGNDSSNVAIIIPVSGSQNKSALTSFSLLNSLYQPYLENNQNYRLDFDLMRSNIDISKADDTLSILSIVKNGDDIVCSQNISNITSWQSMKSCDFKYREGDVIGLKISYPELKNSPNVTKSAYGLILDNIKISSL</sequence>
<reference evidence="2 3" key="1">
    <citation type="submission" date="2019-11" db="EMBL/GenBank/DDBJ databases">
        <title>Using colonization assays and comparative genomics to discover symbiosis behaviors and factors in Vibrio fischeri.</title>
        <authorList>
            <person name="Bongrand C."/>
            <person name="Moriano-Gutierrez S."/>
            <person name="Arevalo P."/>
            <person name="Mcfall-Ngai M."/>
            <person name="Visick K."/>
            <person name="Polz M.F."/>
            <person name="Ruby E.G."/>
        </authorList>
    </citation>
    <scope>NUCLEOTIDE SEQUENCE [LARGE SCALE GENOMIC DNA]</scope>
    <source>
        <strain evidence="3">emors.3.2</strain>
    </source>
</reference>
<feature type="signal peptide" evidence="1">
    <location>
        <begin position="1"/>
        <end position="20"/>
    </location>
</feature>
<protein>
    <submittedName>
        <fullName evidence="2">Uncharacterized protein</fullName>
    </submittedName>
</protein>
<dbReference type="RefSeq" id="WP_012535138.1">
    <property type="nucleotide sequence ID" value="NZ_WOBB01000009.1"/>
</dbReference>
<proteinExistence type="predicted"/>
<evidence type="ECO:0000313" key="2">
    <source>
        <dbReference type="EMBL" id="MUK43789.1"/>
    </source>
</evidence>
<evidence type="ECO:0000256" key="1">
    <source>
        <dbReference type="SAM" id="SignalP"/>
    </source>
</evidence>
<gene>
    <name evidence="2" type="ORF">GNP77_00195</name>
</gene>
<feature type="chain" id="PRO_5027010913" evidence="1">
    <location>
        <begin position="21"/>
        <end position="326"/>
    </location>
</feature>